<name>A0AAD7ARQ6_9AGAR</name>
<evidence type="ECO:0000313" key="3">
    <source>
        <dbReference type="Proteomes" id="UP001218218"/>
    </source>
</evidence>
<feature type="region of interest" description="Disordered" evidence="1">
    <location>
        <begin position="131"/>
        <end position="152"/>
    </location>
</feature>
<protein>
    <submittedName>
        <fullName evidence="2">Uncharacterized protein</fullName>
    </submittedName>
</protein>
<evidence type="ECO:0000256" key="1">
    <source>
        <dbReference type="SAM" id="MobiDB-lite"/>
    </source>
</evidence>
<evidence type="ECO:0000313" key="2">
    <source>
        <dbReference type="EMBL" id="KAJ7366310.1"/>
    </source>
</evidence>
<feature type="compositionally biased region" description="Low complexity" evidence="1">
    <location>
        <begin position="1"/>
        <end position="15"/>
    </location>
</feature>
<gene>
    <name evidence="2" type="ORF">DFH08DRAFT_833988</name>
</gene>
<sequence>MSNASLSSAQTQLLSGTGSTTRSIAGARSKCNERSRRPCRLHRLPAPGAGFLCAHAGRRYKPLPAVQREHDGDHYPRCAAHAATVSPSHHTHLPIASACYICRDDPAAGRQRTDHTEAMCTPRVHRYPHSTLGISDKRGWGTATRLGATTPGGERNVRCPGISDRTAACAVRISGERCEHGEGYRVNAAEVPIRCAGWGAAEFKSPPVTQDLKENQEKNTRSLKVIYHYVTCNTRLRFPGSREPQEFSEAIASNVYAGKR</sequence>
<accession>A0AAD7ARQ6</accession>
<organism evidence="2 3">
    <name type="scientific">Mycena albidolilacea</name>
    <dbReference type="NCBI Taxonomy" id="1033008"/>
    <lineage>
        <taxon>Eukaryota</taxon>
        <taxon>Fungi</taxon>
        <taxon>Dikarya</taxon>
        <taxon>Basidiomycota</taxon>
        <taxon>Agaricomycotina</taxon>
        <taxon>Agaricomycetes</taxon>
        <taxon>Agaricomycetidae</taxon>
        <taxon>Agaricales</taxon>
        <taxon>Marasmiineae</taxon>
        <taxon>Mycenaceae</taxon>
        <taxon>Mycena</taxon>
    </lineage>
</organism>
<dbReference type="AlphaFoldDB" id="A0AAD7ARQ6"/>
<keyword evidence="3" id="KW-1185">Reference proteome</keyword>
<reference evidence="2" key="1">
    <citation type="submission" date="2023-03" db="EMBL/GenBank/DDBJ databases">
        <title>Massive genome expansion in bonnet fungi (Mycena s.s.) driven by repeated elements and novel gene families across ecological guilds.</title>
        <authorList>
            <consortium name="Lawrence Berkeley National Laboratory"/>
            <person name="Harder C.B."/>
            <person name="Miyauchi S."/>
            <person name="Viragh M."/>
            <person name="Kuo A."/>
            <person name="Thoen E."/>
            <person name="Andreopoulos B."/>
            <person name="Lu D."/>
            <person name="Skrede I."/>
            <person name="Drula E."/>
            <person name="Henrissat B."/>
            <person name="Morin E."/>
            <person name="Kohler A."/>
            <person name="Barry K."/>
            <person name="LaButti K."/>
            <person name="Morin E."/>
            <person name="Salamov A."/>
            <person name="Lipzen A."/>
            <person name="Mereny Z."/>
            <person name="Hegedus B."/>
            <person name="Baldrian P."/>
            <person name="Stursova M."/>
            <person name="Weitz H."/>
            <person name="Taylor A."/>
            <person name="Grigoriev I.V."/>
            <person name="Nagy L.G."/>
            <person name="Martin F."/>
            <person name="Kauserud H."/>
        </authorList>
    </citation>
    <scope>NUCLEOTIDE SEQUENCE</scope>
    <source>
        <strain evidence="2">CBHHK002</strain>
    </source>
</reference>
<dbReference type="EMBL" id="JARIHO010000002">
    <property type="protein sequence ID" value="KAJ7366310.1"/>
    <property type="molecule type" value="Genomic_DNA"/>
</dbReference>
<dbReference type="Proteomes" id="UP001218218">
    <property type="component" value="Unassembled WGS sequence"/>
</dbReference>
<comment type="caution">
    <text evidence="2">The sequence shown here is derived from an EMBL/GenBank/DDBJ whole genome shotgun (WGS) entry which is preliminary data.</text>
</comment>
<feature type="region of interest" description="Disordered" evidence="1">
    <location>
        <begin position="1"/>
        <end position="36"/>
    </location>
</feature>
<proteinExistence type="predicted"/>